<dbReference type="GO" id="GO:0009408">
    <property type="term" value="P:response to heat"/>
    <property type="evidence" value="ECO:0007669"/>
    <property type="project" value="TreeGrafter"/>
</dbReference>
<organism evidence="4 5">
    <name type="scientific">Thelohanellus kitauei</name>
    <name type="common">Myxosporean</name>
    <dbReference type="NCBI Taxonomy" id="669202"/>
    <lineage>
        <taxon>Eukaryota</taxon>
        <taxon>Metazoa</taxon>
        <taxon>Cnidaria</taxon>
        <taxon>Myxozoa</taxon>
        <taxon>Myxosporea</taxon>
        <taxon>Bivalvulida</taxon>
        <taxon>Platysporina</taxon>
        <taxon>Myxobolidae</taxon>
        <taxon>Thelohanellus</taxon>
    </lineage>
</organism>
<comment type="similarity">
    <text evidence="1 2">Belongs to the small heat shock protein (HSP20) family.</text>
</comment>
<dbReference type="EMBL" id="JWZT01001474">
    <property type="protein sequence ID" value="KII71994.1"/>
    <property type="molecule type" value="Genomic_DNA"/>
</dbReference>
<evidence type="ECO:0000313" key="4">
    <source>
        <dbReference type="EMBL" id="KII71994.1"/>
    </source>
</evidence>
<reference evidence="4 5" key="1">
    <citation type="journal article" date="2014" name="Genome Biol. Evol.">
        <title>The genome of the myxosporean Thelohanellus kitauei shows adaptations to nutrient acquisition within its fish host.</title>
        <authorList>
            <person name="Yang Y."/>
            <person name="Xiong J."/>
            <person name="Zhou Z."/>
            <person name="Huo F."/>
            <person name="Miao W."/>
            <person name="Ran C."/>
            <person name="Liu Y."/>
            <person name="Zhang J."/>
            <person name="Feng J."/>
            <person name="Wang M."/>
            <person name="Wang M."/>
            <person name="Wang L."/>
            <person name="Yao B."/>
        </authorList>
    </citation>
    <scope>NUCLEOTIDE SEQUENCE [LARGE SCALE GENOMIC DNA]</scope>
    <source>
        <strain evidence="4">Wuqing</strain>
    </source>
</reference>
<dbReference type="PANTHER" id="PTHR45640">
    <property type="entry name" value="HEAT SHOCK PROTEIN HSP-12.2-RELATED"/>
    <property type="match status" value="1"/>
</dbReference>
<dbReference type="InterPro" id="IPR002068">
    <property type="entry name" value="A-crystallin/Hsp20_dom"/>
</dbReference>
<sequence length="240" mass="27116">MLSTFGHLPTIISIERDLDHLISDVWEPFHHGFASPINLLYGSRTNFPGRKRKPHVMSIAVGGCFKEGDINAVVDCNKLKVSGKSIESLKNGSNQHQFEREYDIPDDADVSTMKSELSNGYFHVIFERKHVEPKKELEYLSTDEEFRLRVNFAGYKPEEMSAKLIANNLIIEASKKSSEKSEVDGQKSSMSGYVSRTICLPDCVQLENLRVVSSTDGLDIFAPIDPKLRPIERKLQIETQ</sequence>
<comment type="caution">
    <text evidence="4">The sequence shown here is derived from an EMBL/GenBank/DDBJ whole genome shotgun (WGS) entry which is preliminary data.</text>
</comment>
<dbReference type="GO" id="GO:0051082">
    <property type="term" value="F:unfolded protein binding"/>
    <property type="evidence" value="ECO:0007669"/>
    <property type="project" value="TreeGrafter"/>
</dbReference>
<dbReference type="GO" id="GO:0005737">
    <property type="term" value="C:cytoplasm"/>
    <property type="evidence" value="ECO:0007669"/>
    <property type="project" value="TreeGrafter"/>
</dbReference>
<dbReference type="Proteomes" id="UP000031668">
    <property type="component" value="Unassembled WGS sequence"/>
</dbReference>
<dbReference type="GO" id="GO:0042026">
    <property type="term" value="P:protein refolding"/>
    <property type="evidence" value="ECO:0007669"/>
    <property type="project" value="TreeGrafter"/>
</dbReference>
<protein>
    <recommendedName>
        <fullName evidence="3">SHSP domain-containing protein</fullName>
    </recommendedName>
</protein>
<dbReference type="PANTHER" id="PTHR45640:SF26">
    <property type="entry name" value="RE23625P"/>
    <property type="match status" value="1"/>
</dbReference>
<dbReference type="Gene3D" id="2.60.40.790">
    <property type="match status" value="2"/>
</dbReference>
<dbReference type="PROSITE" id="PS01031">
    <property type="entry name" value="SHSP"/>
    <property type="match status" value="1"/>
</dbReference>
<dbReference type="GO" id="GO:0005634">
    <property type="term" value="C:nucleus"/>
    <property type="evidence" value="ECO:0007669"/>
    <property type="project" value="TreeGrafter"/>
</dbReference>
<name>A0A0C2J288_THEKT</name>
<evidence type="ECO:0000256" key="1">
    <source>
        <dbReference type="PROSITE-ProRule" id="PRU00285"/>
    </source>
</evidence>
<dbReference type="OrthoDB" id="5957986at2759"/>
<evidence type="ECO:0000313" key="5">
    <source>
        <dbReference type="Proteomes" id="UP000031668"/>
    </source>
</evidence>
<evidence type="ECO:0000256" key="2">
    <source>
        <dbReference type="RuleBase" id="RU003616"/>
    </source>
</evidence>
<keyword evidence="5" id="KW-1185">Reference proteome</keyword>
<feature type="domain" description="SHSP" evidence="3">
    <location>
        <begin position="128"/>
        <end position="240"/>
    </location>
</feature>
<accession>A0A0C2J288</accession>
<dbReference type="Pfam" id="PF00011">
    <property type="entry name" value="HSP20"/>
    <property type="match status" value="2"/>
</dbReference>
<proteinExistence type="inferred from homology"/>
<dbReference type="SUPFAM" id="SSF49764">
    <property type="entry name" value="HSP20-like chaperones"/>
    <property type="match status" value="2"/>
</dbReference>
<dbReference type="InterPro" id="IPR008978">
    <property type="entry name" value="HSP20-like_chaperone"/>
</dbReference>
<dbReference type="InterPro" id="IPR001436">
    <property type="entry name" value="Alpha-crystallin/sHSP_animal"/>
</dbReference>
<dbReference type="AlphaFoldDB" id="A0A0C2J288"/>
<dbReference type="CDD" id="cd00298">
    <property type="entry name" value="ACD_sHsps_p23-like"/>
    <property type="match status" value="1"/>
</dbReference>
<evidence type="ECO:0000259" key="3">
    <source>
        <dbReference type="PROSITE" id="PS01031"/>
    </source>
</evidence>
<gene>
    <name evidence="4" type="ORF">RF11_08510</name>
</gene>